<keyword evidence="1 4" id="KW-0812">Transmembrane</keyword>
<keyword evidence="3 4" id="KW-0472">Membrane</keyword>
<dbReference type="InterPro" id="IPR036640">
    <property type="entry name" value="ABC1_TM_sf"/>
</dbReference>
<dbReference type="WBParaSite" id="EVEC_0000412101-mRNA-1">
    <property type="protein sequence ID" value="EVEC_0000412101-mRNA-1"/>
    <property type="gene ID" value="EVEC_0000412101"/>
</dbReference>
<dbReference type="SUPFAM" id="SSF90123">
    <property type="entry name" value="ABC transporter transmembrane region"/>
    <property type="match status" value="1"/>
</dbReference>
<evidence type="ECO:0000313" key="6">
    <source>
        <dbReference type="Proteomes" id="UP000274131"/>
    </source>
</evidence>
<feature type="transmembrane region" description="Helical" evidence="4">
    <location>
        <begin position="54"/>
        <end position="76"/>
    </location>
</feature>
<dbReference type="GO" id="GO:0016020">
    <property type="term" value="C:membrane"/>
    <property type="evidence" value="ECO:0007669"/>
    <property type="project" value="InterPro"/>
</dbReference>
<gene>
    <name evidence="5" type="ORF">EVEC_LOCUS3829</name>
</gene>
<dbReference type="GO" id="GO:0005524">
    <property type="term" value="F:ATP binding"/>
    <property type="evidence" value="ECO:0007669"/>
    <property type="project" value="InterPro"/>
</dbReference>
<protein>
    <submittedName>
        <fullName evidence="7">CASP-like protein</fullName>
    </submittedName>
</protein>
<reference evidence="7" key="1">
    <citation type="submission" date="2016-04" db="UniProtKB">
        <authorList>
            <consortium name="WormBaseParasite"/>
        </authorList>
    </citation>
    <scope>IDENTIFICATION</scope>
</reference>
<accession>A0A158QA49</accession>
<dbReference type="OrthoDB" id="5822050at2759"/>
<dbReference type="Proteomes" id="UP000274131">
    <property type="component" value="Unassembled WGS sequence"/>
</dbReference>
<organism evidence="7">
    <name type="scientific">Enterobius vermicularis</name>
    <name type="common">Human pinworm</name>
    <dbReference type="NCBI Taxonomy" id="51028"/>
    <lineage>
        <taxon>Eukaryota</taxon>
        <taxon>Metazoa</taxon>
        <taxon>Ecdysozoa</taxon>
        <taxon>Nematoda</taxon>
        <taxon>Chromadorea</taxon>
        <taxon>Rhabditida</taxon>
        <taxon>Spirurina</taxon>
        <taxon>Oxyuridomorpha</taxon>
        <taxon>Oxyuroidea</taxon>
        <taxon>Oxyuridae</taxon>
        <taxon>Enterobius</taxon>
    </lineage>
</organism>
<evidence type="ECO:0000256" key="3">
    <source>
        <dbReference type="ARBA" id="ARBA00023136"/>
    </source>
</evidence>
<proteinExistence type="predicted"/>
<evidence type="ECO:0000313" key="7">
    <source>
        <dbReference type="WBParaSite" id="EVEC_0000412101-mRNA-1"/>
    </source>
</evidence>
<evidence type="ECO:0000256" key="2">
    <source>
        <dbReference type="ARBA" id="ARBA00022989"/>
    </source>
</evidence>
<sequence>MEKHTSNIITFADICLIKSSETDDEELVDEGRPPVRHYKAYTVMQKSGFQHTDYASIMINLCRAEILISLCFLAHGLSCPGYAKESEYQSTCHMNVVAAVVGTATGGFGLGVVYKFRWKMMLVMWLVLSIMSAVGDLLSVITAGIWLDHLSKMKDRTGLVNGLSGMMLLAAVAVGVCFILSSVMICHYWNSTSTKYQAIGKISKRSRSLRRRVSRPSASISKARLDKKGYHIV</sequence>
<feature type="transmembrane region" description="Helical" evidence="4">
    <location>
        <begin position="123"/>
        <end position="147"/>
    </location>
</feature>
<keyword evidence="2 4" id="KW-1133">Transmembrane helix</keyword>
<evidence type="ECO:0000256" key="1">
    <source>
        <dbReference type="ARBA" id="ARBA00022692"/>
    </source>
</evidence>
<feature type="transmembrane region" description="Helical" evidence="4">
    <location>
        <begin position="96"/>
        <end position="116"/>
    </location>
</feature>
<feature type="transmembrane region" description="Helical" evidence="4">
    <location>
        <begin position="167"/>
        <end position="189"/>
    </location>
</feature>
<reference evidence="5 6" key="2">
    <citation type="submission" date="2018-10" db="EMBL/GenBank/DDBJ databases">
        <authorList>
            <consortium name="Pathogen Informatics"/>
        </authorList>
    </citation>
    <scope>NUCLEOTIDE SEQUENCE [LARGE SCALE GENOMIC DNA]</scope>
</reference>
<evidence type="ECO:0000256" key="4">
    <source>
        <dbReference type="SAM" id="Phobius"/>
    </source>
</evidence>
<name>A0A158QA49_ENTVE</name>
<dbReference type="EMBL" id="UXUI01007694">
    <property type="protein sequence ID" value="VDD88712.1"/>
    <property type="molecule type" value="Genomic_DNA"/>
</dbReference>
<keyword evidence="6" id="KW-1185">Reference proteome</keyword>
<evidence type="ECO:0000313" key="5">
    <source>
        <dbReference type="EMBL" id="VDD88712.1"/>
    </source>
</evidence>
<dbReference type="AlphaFoldDB" id="A0A158QA49"/>